<reference evidence="2" key="1">
    <citation type="submission" date="2013-10" db="EMBL/GenBank/DDBJ databases">
        <title>Expression cloning of novel planarian secreted proteins by a yeast-based Signal Sequence Trap screen.</title>
        <authorList>
            <person name="Rossi A."/>
        </authorList>
    </citation>
    <scope>NUCLEOTIDE SEQUENCE</scope>
</reference>
<feature type="signal peptide" evidence="1">
    <location>
        <begin position="1"/>
        <end position="20"/>
    </location>
</feature>
<dbReference type="EMBL" id="KF730699">
    <property type="protein sequence ID" value="AHD24756.1"/>
    <property type="molecule type" value="mRNA"/>
</dbReference>
<sequence>MNFIYSFVGLAMCLMSYTNSELVYGRGFVDKDGRQIVEIFDQQFDASKQKEVEVNFVKKCYKCLIEPAVSGEQPLFECEGPSLVRVDEKDIYLDPCQE</sequence>
<name>V9XTG6_SCHMD</name>
<accession>V9XTG6</accession>
<feature type="chain" id="PRO_5004785083" evidence="1">
    <location>
        <begin position="21"/>
        <end position="98"/>
    </location>
</feature>
<evidence type="ECO:0000313" key="2">
    <source>
        <dbReference type="EMBL" id="AHD24756.1"/>
    </source>
</evidence>
<dbReference type="AlphaFoldDB" id="V9XTG6"/>
<evidence type="ECO:0000256" key="1">
    <source>
        <dbReference type="SAM" id="SignalP"/>
    </source>
</evidence>
<keyword evidence="1" id="KW-0732">Signal</keyword>
<organism evidence="2">
    <name type="scientific">Schmidtea mediterranea</name>
    <name type="common">Freshwater planarian flatworm</name>
    <dbReference type="NCBI Taxonomy" id="79327"/>
    <lineage>
        <taxon>Eukaryota</taxon>
        <taxon>Metazoa</taxon>
        <taxon>Spiralia</taxon>
        <taxon>Lophotrochozoa</taxon>
        <taxon>Platyhelminthes</taxon>
        <taxon>Rhabditophora</taxon>
        <taxon>Seriata</taxon>
        <taxon>Tricladida</taxon>
        <taxon>Continenticola</taxon>
        <taxon>Geoplanoidea</taxon>
        <taxon>Dugesiidae</taxon>
        <taxon>Schmidtea</taxon>
    </lineage>
</organism>
<proteinExistence type="evidence at transcript level"/>
<protein>
    <submittedName>
        <fullName evidence="2">X1.D.A5.1</fullName>
    </submittedName>
</protein>